<evidence type="ECO:0000313" key="2">
    <source>
        <dbReference type="EMBL" id="PGH03745.1"/>
    </source>
</evidence>
<sequence>MSSPPRHRILKRAQGSQRLHRQKKDTAEYIYVALALDITLALLSSRSAKAAMTTITRVFDDNLPSHLQLFFDTSDAGIARSIDNFVDIMHTQTPLIVIDGNMADPANPAAHTRDIWSGTFDPLKHEILLNMQLVQDMVNAAESQEALRRFQFQFINLFFHEIGGHLLFTYLYHGLLGTPREVTPANWYGQHQGENLGESGRTLETVVFGGTVEFYDVPEASIQKKPRKPCKTVCFNNRQSNEKRNDLRSNRVAYICVGLNPLGRRQPQLCEESYQPGN</sequence>
<dbReference type="OrthoDB" id="5290015at2759"/>
<evidence type="ECO:0000313" key="3">
    <source>
        <dbReference type="Proteomes" id="UP000224080"/>
    </source>
</evidence>
<gene>
    <name evidence="2" type="ORF">GX51_03889</name>
</gene>
<proteinExistence type="predicted"/>
<accession>A0A2B7X468</accession>
<keyword evidence="3" id="KW-1185">Reference proteome</keyword>
<protein>
    <submittedName>
        <fullName evidence="2">Uncharacterized protein</fullName>
    </submittedName>
</protein>
<dbReference type="Proteomes" id="UP000224080">
    <property type="component" value="Unassembled WGS sequence"/>
</dbReference>
<feature type="compositionally biased region" description="Basic residues" evidence="1">
    <location>
        <begin position="1"/>
        <end position="11"/>
    </location>
</feature>
<comment type="caution">
    <text evidence="2">The sequence shown here is derived from an EMBL/GenBank/DDBJ whole genome shotgun (WGS) entry which is preliminary data.</text>
</comment>
<feature type="region of interest" description="Disordered" evidence="1">
    <location>
        <begin position="1"/>
        <end position="21"/>
    </location>
</feature>
<reference evidence="2 3" key="1">
    <citation type="submission" date="2017-10" db="EMBL/GenBank/DDBJ databases">
        <title>Comparative genomics in systemic dimorphic fungi from Ajellomycetaceae.</title>
        <authorList>
            <person name="Munoz J.F."/>
            <person name="Mcewen J.G."/>
            <person name="Clay O.K."/>
            <person name="Cuomo C.A."/>
        </authorList>
    </citation>
    <scope>NUCLEOTIDE SEQUENCE [LARGE SCALE GENOMIC DNA]</scope>
    <source>
        <strain evidence="2 3">UAMH130</strain>
    </source>
</reference>
<evidence type="ECO:0000256" key="1">
    <source>
        <dbReference type="SAM" id="MobiDB-lite"/>
    </source>
</evidence>
<organism evidence="2 3">
    <name type="scientific">Blastomyces parvus</name>
    <dbReference type="NCBI Taxonomy" id="2060905"/>
    <lineage>
        <taxon>Eukaryota</taxon>
        <taxon>Fungi</taxon>
        <taxon>Dikarya</taxon>
        <taxon>Ascomycota</taxon>
        <taxon>Pezizomycotina</taxon>
        <taxon>Eurotiomycetes</taxon>
        <taxon>Eurotiomycetidae</taxon>
        <taxon>Onygenales</taxon>
        <taxon>Ajellomycetaceae</taxon>
        <taxon>Blastomyces</taxon>
    </lineage>
</organism>
<dbReference type="AlphaFoldDB" id="A0A2B7X468"/>
<dbReference type="EMBL" id="PDNC01000045">
    <property type="protein sequence ID" value="PGH03745.1"/>
    <property type="molecule type" value="Genomic_DNA"/>
</dbReference>
<name>A0A2B7X468_9EURO</name>